<dbReference type="RefSeq" id="WP_166505022.1">
    <property type="nucleotide sequence ID" value="NZ_LN650648.1"/>
</dbReference>
<protein>
    <submittedName>
        <fullName evidence="1">FeS cluster biogenesis</fullName>
    </submittedName>
</protein>
<reference evidence="1 2" key="1">
    <citation type="submission" date="2014-09" db="EMBL/GenBank/DDBJ databases">
        <authorList>
            <person name="Hornung B.V."/>
        </authorList>
    </citation>
    <scope>NUCLEOTIDE SEQUENCE [LARGE SCALE GENOMIC DNA]</scope>
    <source>
        <strain evidence="1 2">FRIFI</strain>
    </source>
</reference>
<proteinExistence type="predicted"/>
<evidence type="ECO:0000313" key="2">
    <source>
        <dbReference type="Proteomes" id="UP000245695"/>
    </source>
</evidence>
<dbReference type="KEGG" id="rhom:FRIFI_0757"/>
<evidence type="ECO:0000313" key="1">
    <source>
        <dbReference type="EMBL" id="CEI72302.1"/>
    </source>
</evidence>
<dbReference type="Gene3D" id="2.60.300.12">
    <property type="entry name" value="HesB-like domain"/>
    <property type="match status" value="1"/>
</dbReference>
<keyword evidence="2" id="KW-1185">Reference proteome</keyword>
<sequence length="98" mass="11683">MDILITEEAKKQFDKILENSEHKYIRIYKNRPSIYEDAKLDFMLDEIKEDDELHEVDGYKIIINKRLGCQIFFMNISYGGLMSRDKFSIECDIGLLHF</sequence>
<dbReference type="Proteomes" id="UP000245695">
    <property type="component" value="Chromosome 1"/>
</dbReference>
<name>A0A2P2BPP0_9FIRM</name>
<accession>A0A2P2BPP0</accession>
<dbReference type="InterPro" id="IPR035903">
    <property type="entry name" value="HesB-like_dom_sf"/>
</dbReference>
<dbReference type="AlphaFoldDB" id="A0A2P2BPP0"/>
<dbReference type="SUPFAM" id="SSF89360">
    <property type="entry name" value="HesB-like domain"/>
    <property type="match status" value="1"/>
</dbReference>
<gene>
    <name evidence="1" type="ORF">FRIFI_0757</name>
</gene>
<dbReference type="EMBL" id="LN650648">
    <property type="protein sequence ID" value="CEI72302.1"/>
    <property type="molecule type" value="Genomic_DNA"/>
</dbReference>
<organism evidence="1 2">
    <name type="scientific">Romboutsia hominis</name>
    <dbReference type="NCBI Taxonomy" id="1507512"/>
    <lineage>
        <taxon>Bacteria</taxon>
        <taxon>Bacillati</taxon>
        <taxon>Bacillota</taxon>
        <taxon>Clostridia</taxon>
        <taxon>Peptostreptococcales</taxon>
        <taxon>Peptostreptococcaceae</taxon>
        <taxon>Romboutsia</taxon>
    </lineage>
</organism>